<feature type="region of interest" description="Disordered" evidence="1">
    <location>
        <begin position="321"/>
        <end position="390"/>
    </location>
</feature>
<dbReference type="GO" id="GO:0030479">
    <property type="term" value="C:actin cortical patch"/>
    <property type="evidence" value="ECO:0007669"/>
    <property type="project" value="TreeGrafter"/>
</dbReference>
<proteinExistence type="predicted"/>
<sequence length="582" mass="64447">MEDHTILLLFPTYATKARKVTGAGQEESARGIFTDRFSMLMAETTRNTTVRLKVAGLTTPDHMELQGDPSAPSPRVPPRPGVPRRSSGTTTPAGDYRLPETVNVFAESGRFNSYLRLTDRMVAEWLHRSPVSLVRSSRRGHTLVRLEGHLPYHPHPSYGIVDLIGPHGVSVISDIDDTIKISNVAHGKLALMEKALFEPSQEVPGMAELYHGWWERGAHFHYVSNSPWQLLPTLQKFFQEHRFPPGSAHLKMWDTSDGSRLSFLQNPADGKREAIRSIMRDFPHRSFILVGDSGQMDIELYADIAREFPDQVVKIFIRDITSPSPGQQQPPRPFTEPNLMQTDPFATPPLQTSMSERAASSVTSLLSSPSSPGPSAAQSRRMSQASLNGQYPFPATPTVALSSASASPNLILNGQRNSFSTTLPPRGSNDLSRPISRRTSPDSSPDRSPHPISSASDYHAAAHSFAMKDTSTPSITPSSTSSSWLPRTVSHSSLRKMVSKMSIRGMLGSSDDPSYQTTVQHEYTQESIISETTLYHNEPTADSKEATSLMAFYNRVDQAFAHLRDDQWELFQSANRIHSVFS</sequence>
<feature type="compositionally biased region" description="Polar residues" evidence="1">
    <location>
        <begin position="412"/>
        <end position="423"/>
    </location>
</feature>
<feature type="region of interest" description="Disordered" evidence="1">
    <location>
        <begin position="59"/>
        <end position="96"/>
    </location>
</feature>
<dbReference type="EMBL" id="ML002303">
    <property type="protein sequence ID" value="RKP39046.1"/>
    <property type="molecule type" value="Genomic_DNA"/>
</dbReference>
<dbReference type="SUPFAM" id="SSF56784">
    <property type="entry name" value="HAD-like"/>
    <property type="match status" value="1"/>
</dbReference>
<evidence type="ECO:0000313" key="4">
    <source>
        <dbReference type="Proteomes" id="UP000268162"/>
    </source>
</evidence>
<accession>A0A4P9ZZ54</accession>
<keyword evidence="4" id="KW-1185">Reference proteome</keyword>
<gene>
    <name evidence="3" type="ORF">BJ085DRAFT_28777</name>
</gene>
<evidence type="ECO:0000313" key="3">
    <source>
        <dbReference type="EMBL" id="RKP39046.1"/>
    </source>
</evidence>
<feature type="domain" description="Phosphatidate phosphatase APP1 catalytic" evidence="2">
    <location>
        <begin position="169"/>
        <end position="319"/>
    </location>
</feature>
<dbReference type="AlphaFoldDB" id="A0A4P9ZZ54"/>
<dbReference type="InterPro" id="IPR052935">
    <property type="entry name" value="Mg2+_PAP"/>
</dbReference>
<feature type="compositionally biased region" description="Low complexity" evidence="1">
    <location>
        <begin position="358"/>
        <end position="386"/>
    </location>
</feature>
<dbReference type="PANTHER" id="PTHR28208">
    <property type="entry name" value="PHOSPHATIDATE PHOSPHATASE APP1"/>
    <property type="match status" value="1"/>
</dbReference>
<organism evidence="3 4">
    <name type="scientific">Dimargaris cristalligena</name>
    <dbReference type="NCBI Taxonomy" id="215637"/>
    <lineage>
        <taxon>Eukaryota</taxon>
        <taxon>Fungi</taxon>
        <taxon>Fungi incertae sedis</taxon>
        <taxon>Zoopagomycota</taxon>
        <taxon>Kickxellomycotina</taxon>
        <taxon>Dimargaritomycetes</taxon>
        <taxon>Dimargaritales</taxon>
        <taxon>Dimargaritaceae</taxon>
        <taxon>Dimargaris</taxon>
    </lineage>
</organism>
<evidence type="ECO:0000256" key="1">
    <source>
        <dbReference type="SAM" id="MobiDB-lite"/>
    </source>
</evidence>
<feature type="compositionally biased region" description="Low complexity" evidence="1">
    <location>
        <begin position="432"/>
        <end position="443"/>
    </location>
</feature>
<dbReference type="InterPro" id="IPR036412">
    <property type="entry name" value="HAD-like_sf"/>
</dbReference>
<dbReference type="GO" id="GO:0008195">
    <property type="term" value="F:phosphatidate phosphatase activity"/>
    <property type="evidence" value="ECO:0007669"/>
    <property type="project" value="InterPro"/>
</dbReference>
<dbReference type="Pfam" id="PF09949">
    <property type="entry name" value="APP1_cat"/>
    <property type="match status" value="1"/>
</dbReference>
<dbReference type="PANTHER" id="PTHR28208:SF3">
    <property type="entry name" value="PHOSPHATIDATE PHOSPHATASE APP1"/>
    <property type="match status" value="1"/>
</dbReference>
<dbReference type="InterPro" id="IPR019236">
    <property type="entry name" value="APP1_cat"/>
</dbReference>
<feature type="region of interest" description="Disordered" evidence="1">
    <location>
        <begin position="412"/>
        <end position="458"/>
    </location>
</feature>
<evidence type="ECO:0000259" key="2">
    <source>
        <dbReference type="Pfam" id="PF09949"/>
    </source>
</evidence>
<reference evidence="4" key="1">
    <citation type="journal article" date="2018" name="Nat. Microbiol.">
        <title>Leveraging single-cell genomics to expand the fungal tree of life.</title>
        <authorList>
            <person name="Ahrendt S.R."/>
            <person name="Quandt C.A."/>
            <person name="Ciobanu D."/>
            <person name="Clum A."/>
            <person name="Salamov A."/>
            <person name="Andreopoulos B."/>
            <person name="Cheng J.F."/>
            <person name="Woyke T."/>
            <person name="Pelin A."/>
            <person name="Henrissat B."/>
            <person name="Reynolds N.K."/>
            <person name="Benny G.L."/>
            <person name="Smith M.E."/>
            <person name="James T.Y."/>
            <person name="Grigoriev I.V."/>
        </authorList>
    </citation>
    <scope>NUCLEOTIDE SEQUENCE [LARGE SCALE GENOMIC DNA]</scope>
    <source>
        <strain evidence="4">RSA 468</strain>
    </source>
</reference>
<protein>
    <recommendedName>
        <fullName evidence="2">Phosphatidate phosphatase APP1 catalytic domain-containing protein</fullName>
    </recommendedName>
</protein>
<feature type="compositionally biased region" description="Pro residues" evidence="1">
    <location>
        <begin position="71"/>
        <end position="81"/>
    </location>
</feature>
<name>A0A4P9ZZ54_9FUNG</name>
<dbReference type="STRING" id="215637.A0A4P9ZZ54"/>
<dbReference type="Proteomes" id="UP000268162">
    <property type="component" value="Unassembled WGS sequence"/>
</dbReference>